<dbReference type="SUPFAM" id="SSF53448">
    <property type="entry name" value="Nucleotide-diphospho-sugar transferases"/>
    <property type="match status" value="1"/>
</dbReference>
<name>A0A1H9XHU7_9PSEU</name>
<evidence type="ECO:0000259" key="3">
    <source>
        <dbReference type="Pfam" id="PF02709"/>
    </source>
</evidence>
<dbReference type="InterPro" id="IPR029044">
    <property type="entry name" value="Nucleotide-diphossugar_trans"/>
</dbReference>
<dbReference type="AlphaFoldDB" id="A0A1H9XHU7"/>
<dbReference type="InterPro" id="IPR027791">
    <property type="entry name" value="Galactosyl_T_C"/>
</dbReference>
<dbReference type="Pfam" id="PF00535">
    <property type="entry name" value="Glycos_transf_2"/>
    <property type="match status" value="1"/>
</dbReference>
<evidence type="ECO:0000256" key="1">
    <source>
        <dbReference type="ARBA" id="ARBA00022679"/>
    </source>
</evidence>
<keyword evidence="5" id="KW-1185">Reference proteome</keyword>
<feature type="domain" description="Galactosyltransferase C-terminal" evidence="3">
    <location>
        <begin position="180"/>
        <end position="219"/>
    </location>
</feature>
<evidence type="ECO:0000259" key="2">
    <source>
        <dbReference type="Pfam" id="PF00535"/>
    </source>
</evidence>
<sequence length="418" mass="44862">MLTDAYVPHNRWDLLDLRTPAAPTVSVVVAHYEQHDQLARVLAALRNQTAPPLEVIVADDGSAVVPVCPGASVLTQPNRGFRAAAARNRGAAAARGEVLVFLDADTVPGPGFLAAITRRVARCPDVLAVGRREHADLSALRPGDDPATAPALTAPTWLDEGYRATADLLHADGRSFRYVISAVLAYRASLHIDLGGFDERFTDYGGEDWDLAYRAWNNGAVLVHEADAVAWHDGPSWEGRGTEGDLDAQTARLAALIPEPTTRGAPLPAALPDVLVDVAPGADVIRTTHSVLRQDFRDLRVRLPHAHPLYAGTADDTPWSWDQRLRARAHLTVDHPLPPTALTTAMSTLITNDLAEVAITTGGRYAGVLRSTRALGRARRWVGRLSEDEAACGFGGTGVEVGAGPAPQDTLEGYFQRR</sequence>
<dbReference type="RefSeq" id="WP_143073690.1">
    <property type="nucleotide sequence ID" value="NZ_FOGI01000015.1"/>
</dbReference>
<accession>A0A1H9XHU7</accession>
<dbReference type="EMBL" id="FOGI01000015">
    <property type="protein sequence ID" value="SES45233.1"/>
    <property type="molecule type" value="Genomic_DNA"/>
</dbReference>
<dbReference type="InterPro" id="IPR001173">
    <property type="entry name" value="Glyco_trans_2-like"/>
</dbReference>
<feature type="domain" description="Glycosyltransferase 2-like" evidence="2">
    <location>
        <begin position="26"/>
        <end position="134"/>
    </location>
</feature>
<dbReference type="STRING" id="155974.SAMN04487818_11544"/>
<dbReference type="PANTHER" id="PTHR43179:SF7">
    <property type="entry name" value="RHAMNOSYLTRANSFERASE WBBL"/>
    <property type="match status" value="1"/>
</dbReference>
<keyword evidence="1 4" id="KW-0808">Transferase</keyword>
<dbReference type="Proteomes" id="UP000199051">
    <property type="component" value="Unassembled WGS sequence"/>
</dbReference>
<protein>
    <submittedName>
        <fullName evidence="4">Glycosyltransferase, GT2 family</fullName>
    </submittedName>
</protein>
<reference evidence="5" key="1">
    <citation type="submission" date="2016-10" db="EMBL/GenBank/DDBJ databases">
        <authorList>
            <person name="Varghese N."/>
            <person name="Submissions S."/>
        </authorList>
    </citation>
    <scope>NUCLEOTIDE SEQUENCE [LARGE SCALE GENOMIC DNA]</scope>
    <source>
        <strain evidence="5">DSM 44260</strain>
    </source>
</reference>
<dbReference type="Gene3D" id="3.90.550.10">
    <property type="entry name" value="Spore Coat Polysaccharide Biosynthesis Protein SpsA, Chain A"/>
    <property type="match status" value="1"/>
</dbReference>
<proteinExistence type="predicted"/>
<dbReference type="GO" id="GO:0016740">
    <property type="term" value="F:transferase activity"/>
    <property type="evidence" value="ECO:0007669"/>
    <property type="project" value="UniProtKB-KW"/>
</dbReference>
<gene>
    <name evidence="4" type="ORF">SAMN04487818_11544</name>
</gene>
<organism evidence="4 5">
    <name type="scientific">Actinokineospora terrae</name>
    <dbReference type="NCBI Taxonomy" id="155974"/>
    <lineage>
        <taxon>Bacteria</taxon>
        <taxon>Bacillati</taxon>
        <taxon>Actinomycetota</taxon>
        <taxon>Actinomycetes</taxon>
        <taxon>Pseudonocardiales</taxon>
        <taxon>Pseudonocardiaceae</taxon>
        <taxon>Actinokineospora</taxon>
    </lineage>
</organism>
<dbReference type="PANTHER" id="PTHR43179">
    <property type="entry name" value="RHAMNOSYLTRANSFERASE WBBL"/>
    <property type="match status" value="1"/>
</dbReference>
<dbReference type="Pfam" id="PF02709">
    <property type="entry name" value="Glyco_transf_7C"/>
    <property type="match status" value="1"/>
</dbReference>
<evidence type="ECO:0000313" key="4">
    <source>
        <dbReference type="EMBL" id="SES45233.1"/>
    </source>
</evidence>
<evidence type="ECO:0000313" key="5">
    <source>
        <dbReference type="Proteomes" id="UP000199051"/>
    </source>
</evidence>